<evidence type="ECO:0000313" key="2">
    <source>
        <dbReference type="EMBL" id="CCQ43935.1"/>
    </source>
</evidence>
<sequence>MGTDETFHVVPRFANSIVMPLFLEELFSLLTLKICICKMNEWILYK</sequence>
<evidence type="ECO:0000256" key="1">
    <source>
        <dbReference type="SAM" id="Phobius"/>
    </source>
</evidence>
<proteinExistence type="predicted"/>
<dbReference type="EMBL" id="HF584438">
    <property type="protein sequence ID" value="CCQ43935.1"/>
    <property type="molecule type" value="Genomic_DNA"/>
</dbReference>
<gene>
    <name evidence="2" type="primary">IDO2</name>
</gene>
<organism evidence="2">
    <name type="scientific">Homo sapiens</name>
    <name type="common">Human</name>
    <dbReference type="NCBI Taxonomy" id="9606"/>
    <lineage>
        <taxon>Eukaryota</taxon>
        <taxon>Metazoa</taxon>
        <taxon>Chordata</taxon>
        <taxon>Craniata</taxon>
        <taxon>Vertebrata</taxon>
        <taxon>Euteleostomi</taxon>
        <taxon>Mammalia</taxon>
        <taxon>Eutheria</taxon>
        <taxon>Euarchontoglires</taxon>
        <taxon>Primates</taxon>
        <taxon>Haplorrhini</taxon>
        <taxon>Catarrhini</taxon>
        <taxon>Hominidae</taxon>
        <taxon>Homo</taxon>
    </lineage>
</organism>
<keyword evidence="1" id="KW-0812">Transmembrane</keyword>
<accession>L8E9C5</accession>
<feature type="transmembrane region" description="Helical" evidence="1">
    <location>
        <begin position="17"/>
        <end position="36"/>
    </location>
</feature>
<dbReference type="ChiTaRS" id="IDO2">
    <property type="organism name" value="human"/>
</dbReference>
<protein>
    <submittedName>
        <fullName evidence="2">Alternative protein IDO2</fullName>
    </submittedName>
</protein>
<dbReference type="AlphaFoldDB" id="L8E9C5"/>
<dbReference type="OrthoDB" id="10262710at2759"/>
<reference evidence="2" key="1">
    <citation type="journal article" date="2013" name="PLoS ONE">
        <title>Direct detection of alternative open reading frames translation products in human significantly expands the proteome.</title>
        <authorList>
            <person name="Vanderperre B."/>
            <person name="Lucier J.-F."/>
            <person name="Motard J."/>
            <person name="Tremblay G."/>
            <person name="Vanderperre S."/>
            <person name="Wisztorski M."/>
            <person name="Salzet M."/>
            <person name="Boisvert F.-M."/>
            <person name="Roucou X."/>
        </authorList>
    </citation>
    <scope>NUCLEOTIDE SEQUENCE</scope>
</reference>
<keyword evidence="1" id="KW-1133">Transmembrane helix</keyword>
<keyword evidence="1" id="KW-0472">Membrane</keyword>
<name>L8E9C5_HUMAN</name>